<dbReference type="AlphaFoldDB" id="A0A1G6VFM5"/>
<evidence type="ECO:0000313" key="1">
    <source>
        <dbReference type="EMBL" id="SDD51817.1"/>
    </source>
</evidence>
<evidence type="ECO:0000313" key="2">
    <source>
        <dbReference type="Proteomes" id="UP000198501"/>
    </source>
</evidence>
<gene>
    <name evidence="1" type="ORF">SAMN05660405_00535</name>
</gene>
<accession>A0A1G6VFM5</accession>
<reference evidence="1 2" key="1">
    <citation type="submission" date="2016-10" db="EMBL/GenBank/DDBJ databases">
        <authorList>
            <person name="de Groot N.N."/>
        </authorList>
    </citation>
    <scope>NUCLEOTIDE SEQUENCE [LARGE SCALE GENOMIC DNA]</scope>
    <source>
        <strain evidence="1 2">DSM 23406</strain>
    </source>
</reference>
<protein>
    <submittedName>
        <fullName evidence="1">Uncharacterized protein</fullName>
    </submittedName>
</protein>
<name>A0A1G6VFM5_9GAMM</name>
<dbReference type="EMBL" id="FNAL01000003">
    <property type="protein sequence ID" value="SDD51817.1"/>
    <property type="molecule type" value="Genomic_DNA"/>
</dbReference>
<dbReference type="RefSeq" id="WP_265088259.1">
    <property type="nucleotide sequence ID" value="NZ_BSOK01000038.1"/>
</dbReference>
<sequence length="43" mass="4614">MNTPISDPIGAAWLVRYASIELVSLLYVSSSIGGRRQTYLSAG</sequence>
<organism evidence="1 2">
    <name type="scientific">Psychrobacter pacificensis</name>
    <dbReference type="NCBI Taxonomy" id="112002"/>
    <lineage>
        <taxon>Bacteria</taxon>
        <taxon>Pseudomonadati</taxon>
        <taxon>Pseudomonadota</taxon>
        <taxon>Gammaproteobacteria</taxon>
        <taxon>Moraxellales</taxon>
        <taxon>Moraxellaceae</taxon>
        <taxon>Psychrobacter</taxon>
    </lineage>
</organism>
<proteinExistence type="predicted"/>
<dbReference type="Proteomes" id="UP000198501">
    <property type="component" value="Unassembled WGS sequence"/>
</dbReference>